<sequence length="358" mass="39211">MLHNILITGASGYLGGTILARWASANIAPYDKLFALVRSDTQAQAVKDLYGATPLTLSLHDAQSVKDAIVSAKITIVIFLIDSYRPDTQLAFIDGLSEVGKLTGLTTHLVHTTGAKMFSEHSGMPVDRPLSDADPNLYDLQKHSKAPAEEMQMAMETNTKIIDAGLEKNVRTYIMAPCIVYGRGEGFGNRISIQTVDVVVGARNAGQVYEFPEKGQTWPVCSLPDTVNFFLAMIKAMVTDSNPNHGKNGFYLAASGSVAWHEIYVAMAKALKKREAIPTDEVATFTNEALAKYAEAQGVDASSVRVKIAGRRCTFYAEQGKQFGWSPVHRPEHILRELDYEVELILNELSRGQKTGTR</sequence>
<comment type="caution">
    <text evidence="2">The sequence shown here is derived from an EMBL/GenBank/DDBJ whole genome shotgun (WGS) entry which is preliminary data.</text>
</comment>
<dbReference type="SUPFAM" id="SSF51735">
    <property type="entry name" value="NAD(P)-binding Rossmann-fold domains"/>
    <property type="match status" value="1"/>
</dbReference>
<dbReference type="PANTHER" id="PTHR48079:SF6">
    <property type="entry name" value="NAD(P)-BINDING DOMAIN-CONTAINING PROTEIN-RELATED"/>
    <property type="match status" value="1"/>
</dbReference>
<dbReference type="Gene3D" id="3.40.50.720">
    <property type="entry name" value="NAD(P)-binding Rossmann-like Domain"/>
    <property type="match status" value="1"/>
</dbReference>
<dbReference type="PANTHER" id="PTHR48079">
    <property type="entry name" value="PROTEIN YEEZ"/>
    <property type="match status" value="1"/>
</dbReference>
<evidence type="ECO:0000313" key="2">
    <source>
        <dbReference type="EMBL" id="KAJ4137177.1"/>
    </source>
</evidence>
<organism evidence="2 3">
    <name type="scientific">Fusarium equiseti</name>
    <name type="common">Fusarium scirpi</name>
    <dbReference type="NCBI Taxonomy" id="61235"/>
    <lineage>
        <taxon>Eukaryota</taxon>
        <taxon>Fungi</taxon>
        <taxon>Dikarya</taxon>
        <taxon>Ascomycota</taxon>
        <taxon>Pezizomycotina</taxon>
        <taxon>Sordariomycetes</taxon>
        <taxon>Hypocreomycetidae</taxon>
        <taxon>Hypocreales</taxon>
        <taxon>Nectriaceae</taxon>
        <taxon>Fusarium</taxon>
        <taxon>Fusarium incarnatum-equiseti species complex</taxon>
    </lineage>
</organism>
<proteinExistence type="predicted"/>
<dbReference type="EMBL" id="JAOQBH010000004">
    <property type="protein sequence ID" value="KAJ4137177.1"/>
    <property type="molecule type" value="Genomic_DNA"/>
</dbReference>
<reference evidence="2" key="1">
    <citation type="submission" date="2022-09" db="EMBL/GenBank/DDBJ databases">
        <title>Fusarium specimens isolated from Avocado Roots.</title>
        <authorList>
            <person name="Stajich J."/>
            <person name="Roper C."/>
            <person name="Heimlech-Rivalta G."/>
        </authorList>
    </citation>
    <scope>NUCLEOTIDE SEQUENCE</scope>
    <source>
        <strain evidence="2">CF00095</strain>
    </source>
</reference>
<dbReference type="Proteomes" id="UP001152024">
    <property type="component" value="Unassembled WGS sequence"/>
</dbReference>
<keyword evidence="3" id="KW-1185">Reference proteome</keyword>
<dbReference type="InterPro" id="IPR051783">
    <property type="entry name" value="NAD(P)-dependent_oxidoreduct"/>
</dbReference>
<name>A0ABQ8RJY5_FUSEQ</name>
<gene>
    <name evidence="2" type="ORF">NW768_002758</name>
</gene>
<dbReference type="InterPro" id="IPR036291">
    <property type="entry name" value="NAD(P)-bd_dom_sf"/>
</dbReference>
<protein>
    <recommendedName>
        <fullName evidence="1">NAD-dependent epimerase/dehydratase domain-containing protein</fullName>
    </recommendedName>
</protein>
<accession>A0ABQ8RJY5</accession>
<feature type="domain" description="NAD-dependent epimerase/dehydratase" evidence="1">
    <location>
        <begin position="5"/>
        <end position="237"/>
    </location>
</feature>
<evidence type="ECO:0000259" key="1">
    <source>
        <dbReference type="Pfam" id="PF01370"/>
    </source>
</evidence>
<dbReference type="InterPro" id="IPR001509">
    <property type="entry name" value="Epimerase_deHydtase"/>
</dbReference>
<dbReference type="Pfam" id="PF01370">
    <property type="entry name" value="Epimerase"/>
    <property type="match status" value="1"/>
</dbReference>
<evidence type="ECO:0000313" key="3">
    <source>
        <dbReference type="Proteomes" id="UP001152024"/>
    </source>
</evidence>